<reference evidence="1 2" key="1">
    <citation type="submission" date="2016-10" db="EMBL/GenBank/DDBJ databases">
        <title>The Draft Genome Sequence of the Potato Rhizosphere Bacteria Ochrobactrum sp. IPA7.2.</title>
        <authorList>
            <person name="Gogoleva N.E."/>
            <person name="Khlopko Y.A."/>
            <person name="Burygin G.L."/>
            <person name="Plotnikov A.O."/>
        </authorList>
    </citation>
    <scope>NUCLEOTIDE SEQUENCE [LARGE SCALE GENOMIC DNA]</scope>
    <source>
        <strain evidence="1 2">IPA7.2</strain>
    </source>
</reference>
<proteinExistence type="predicted"/>
<keyword evidence="2" id="KW-1185">Reference proteome</keyword>
<dbReference type="EMBL" id="MOEC01000056">
    <property type="protein sequence ID" value="OIS90360.1"/>
    <property type="molecule type" value="Genomic_DNA"/>
</dbReference>
<accession>A0A1J6I5Z9</accession>
<gene>
    <name evidence="1" type="ORF">BLA27_27180</name>
</gene>
<dbReference type="Proteomes" id="UP000182985">
    <property type="component" value="Unassembled WGS sequence"/>
</dbReference>
<protein>
    <submittedName>
        <fullName evidence="1">Uncharacterized protein</fullName>
    </submittedName>
</protein>
<name>A0A1J6I5Z9_9HYPH</name>
<dbReference type="AlphaFoldDB" id="A0A1J6I5Z9"/>
<evidence type="ECO:0000313" key="1">
    <source>
        <dbReference type="EMBL" id="OIS90360.1"/>
    </source>
</evidence>
<evidence type="ECO:0000313" key="2">
    <source>
        <dbReference type="Proteomes" id="UP000182985"/>
    </source>
</evidence>
<sequence length="114" mass="12157">MMLNRSFDVLVKVTMNSGKVIGSGASSHSADRCGAINVGEHDNGKHVRFTTTGVSASMGYHLARELTVGAASAMVVMIAILATKRRAALLEYCGLIAADGDREHGFLVNFKKQF</sequence>
<comment type="caution">
    <text evidence="1">The sequence shown here is derived from an EMBL/GenBank/DDBJ whole genome shotgun (WGS) entry which is preliminary data.</text>
</comment>
<organism evidence="1 2">
    <name type="scientific">Brucella cytisi</name>
    <dbReference type="NCBI Taxonomy" id="407152"/>
    <lineage>
        <taxon>Bacteria</taxon>
        <taxon>Pseudomonadati</taxon>
        <taxon>Pseudomonadota</taxon>
        <taxon>Alphaproteobacteria</taxon>
        <taxon>Hyphomicrobiales</taxon>
        <taxon>Brucellaceae</taxon>
        <taxon>Brucella/Ochrobactrum group</taxon>
        <taxon>Brucella</taxon>
    </lineage>
</organism>